<feature type="domain" description="Acyl-CoA dehydrogenase/oxidase C-terminal" evidence="12">
    <location>
        <begin position="240"/>
        <end position="386"/>
    </location>
</feature>
<evidence type="ECO:0000256" key="2">
    <source>
        <dbReference type="ARBA" id="ARBA00005102"/>
    </source>
</evidence>
<evidence type="ECO:0000313" key="15">
    <source>
        <dbReference type="EMBL" id="CUU59644.1"/>
    </source>
</evidence>
<feature type="region of interest" description="Disordered" evidence="11">
    <location>
        <begin position="410"/>
        <end position="433"/>
    </location>
</feature>
<dbReference type="Pfam" id="PF02771">
    <property type="entry name" value="Acyl-CoA_dh_N"/>
    <property type="match status" value="1"/>
</dbReference>
<keyword evidence="6 10" id="KW-0560">Oxidoreductase</keyword>
<name>A0A0S4QXM6_9ACTN</name>
<keyword evidence="16" id="KW-1185">Reference proteome</keyword>
<dbReference type="EMBL" id="FAOZ01000030">
    <property type="protein sequence ID" value="CUU59644.1"/>
    <property type="molecule type" value="Genomic_DNA"/>
</dbReference>
<dbReference type="SUPFAM" id="SSF56645">
    <property type="entry name" value="Acyl-CoA dehydrogenase NM domain-like"/>
    <property type="match status" value="1"/>
</dbReference>
<dbReference type="InterPro" id="IPR009100">
    <property type="entry name" value="AcylCoA_DH/oxidase_NM_dom_sf"/>
</dbReference>
<evidence type="ECO:0000256" key="9">
    <source>
        <dbReference type="ARBA" id="ARBA00042660"/>
    </source>
</evidence>
<evidence type="ECO:0000259" key="14">
    <source>
        <dbReference type="Pfam" id="PF02771"/>
    </source>
</evidence>
<evidence type="ECO:0000256" key="11">
    <source>
        <dbReference type="SAM" id="MobiDB-lite"/>
    </source>
</evidence>
<dbReference type="Proteomes" id="UP000198802">
    <property type="component" value="Unassembled WGS sequence"/>
</dbReference>
<dbReference type="RefSeq" id="WP_165615847.1">
    <property type="nucleotide sequence ID" value="NZ_FAOZ01000030.1"/>
</dbReference>
<dbReference type="InterPro" id="IPR050741">
    <property type="entry name" value="Acyl-CoA_dehydrogenase"/>
</dbReference>
<dbReference type="GO" id="GO:0003995">
    <property type="term" value="F:acyl-CoA dehydrogenase activity"/>
    <property type="evidence" value="ECO:0007669"/>
    <property type="project" value="TreeGrafter"/>
</dbReference>
<evidence type="ECO:0000256" key="3">
    <source>
        <dbReference type="ARBA" id="ARBA00009347"/>
    </source>
</evidence>
<evidence type="ECO:0000256" key="10">
    <source>
        <dbReference type="RuleBase" id="RU362125"/>
    </source>
</evidence>
<dbReference type="GO" id="GO:0033539">
    <property type="term" value="P:fatty acid beta-oxidation using acyl-CoA dehydrogenase"/>
    <property type="evidence" value="ECO:0007669"/>
    <property type="project" value="TreeGrafter"/>
</dbReference>
<evidence type="ECO:0000256" key="1">
    <source>
        <dbReference type="ARBA" id="ARBA00001974"/>
    </source>
</evidence>
<dbReference type="InterPro" id="IPR046373">
    <property type="entry name" value="Acyl-CoA_Oxase/DH_mid-dom_sf"/>
</dbReference>
<dbReference type="InterPro" id="IPR036250">
    <property type="entry name" value="AcylCo_DH-like_C"/>
</dbReference>
<dbReference type="PANTHER" id="PTHR48083:SF20">
    <property type="entry name" value="LONG-CHAIN SPECIFIC ACYL-COA DEHYDROGENASE, MITOCHONDRIAL"/>
    <property type="match status" value="1"/>
</dbReference>
<keyword evidence="4 10" id="KW-0285">Flavoprotein</keyword>
<dbReference type="PANTHER" id="PTHR48083">
    <property type="entry name" value="MEDIUM-CHAIN SPECIFIC ACYL-COA DEHYDROGENASE, MITOCHONDRIAL-RELATED"/>
    <property type="match status" value="1"/>
</dbReference>
<proteinExistence type="inferred from homology"/>
<dbReference type="Pfam" id="PF02770">
    <property type="entry name" value="Acyl-CoA_dh_M"/>
    <property type="match status" value="1"/>
</dbReference>
<comment type="cofactor">
    <cofactor evidence="1 10">
        <name>FAD</name>
        <dbReference type="ChEBI" id="CHEBI:57692"/>
    </cofactor>
</comment>
<evidence type="ECO:0000313" key="16">
    <source>
        <dbReference type="Proteomes" id="UP000198802"/>
    </source>
</evidence>
<dbReference type="InterPro" id="IPR037069">
    <property type="entry name" value="AcylCoA_DH/ox_N_sf"/>
</dbReference>
<accession>A0A0S4QXM6</accession>
<gene>
    <name evidence="15" type="ORF">Ga0074812_13024</name>
</gene>
<dbReference type="GO" id="GO:0050660">
    <property type="term" value="F:flavin adenine dinucleotide binding"/>
    <property type="evidence" value="ECO:0007669"/>
    <property type="project" value="InterPro"/>
</dbReference>
<feature type="compositionally biased region" description="Low complexity" evidence="11">
    <location>
        <begin position="419"/>
        <end position="433"/>
    </location>
</feature>
<feature type="domain" description="Acyl-CoA dehydrogenase/oxidase N-terminal" evidence="14">
    <location>
        <begin position="26"/>
        <end position="125"/>
    </location>
</feature>
<sequence>MSRPDLRTPSAAQDVAEFQEAEFREAEFRELVRAAGTRSVDGAERWVLDRHVPASAIVELADAGLFRRRWDGGATGGLAHLIVLSQELFRCDSGLALAAMAHSEAFIGALHRHARTDEQRSLLAAAFDGRAIGCFAATEAHGGSSLSDRLTVASRLPDGWRLTGTKRYVSNVGSASHAIVTARASDSADADDLSLFVLPLDLPGVSVDGFFDTAGVQACDVGQISFNVELPSGALLGSPGMGLLYASHMLQFERLAICAQLHSAAETALNLASAYARRRKLGGVRMMDKQVIRHRLAHGRAELWNLQSRLAALVEIAVTEGRMPGHEIAALKLTSGKAVSEIVDMCMQVFGARGNTSAYPLEKLLRDTRIARIGGGTDEVLADAVAGVLDRPDLEAEAALDRAASADLPNLGRRYAQDGPSRPAAARGSAPTL</sequence>
<evidence type="ECO:0000259" key="13">
    <source>
        <dbReference type="Pfam" id="PF02770"/>
    </source>
</evidence>
<reference evidence="16" key="1">
    <citation type="submission" date="2015-11" db="EMBL/GenBank/DDBJ databases">
        <authorList>
            <person name="Varghese N."/>
        </authorList>
    </citation>
    <scope>NUCLEOTIDE SEQUENCE [LARGE SCALE GENOMIC DNA]</scope>
    <source>
        <strain evidence="16">DSM 45899</strain>
    </source>
</reference>
<dbReference type="GO" id="GO:0005737">
    <property type="term" value="C:cytoplasm"/>
    <property type="evidence" value="ECO:0007669"/>
    <property type="project" value="TreeGrafter"/>
</dbReference>
<evidence type="ECO:0000256" key="8">
    <source>
        <dbReference type="ARBA" id="ARBA00040394"/>
    </source>
</evidence>
<dbReference type="AlphaFoldDB" id="A0A0S4QXM6"/>
<comment type="pathway">
    <text evidence="2">Siderophore biosynthesis; mycobactin biosynthesis.</text>
</comment>
<comment type="similarity">
    <text evidence="3 10">Belongs to the acyl-CoA dehydrogenase family.</text>
</comment>
<comment type="function">
    <text evidence="7">Catalyzes the dehydrogenation at the alpha-beta position of ACP-bound acyl chains. This results in the introduction of a double bond in the lipidic chain, which is further transferred to the epsilon-amino group of lysine residue in the mycobactin core by MbtK.</text>
</comment>
<dbReference type="InterPro" id="IPR009075">
    <property type="entry name" value="AcylCo_DH/oxidase_C"/>
</dbReference>
<organism evidence="15 16">
    <name type="scientific">Parafrankia irregularis</name>
    <dbReference type="NCBI Taxonomy" id="795642"/>
    <lineage>
        <taxon>Bacteria</taxon>
        <taxon>Bacillati</taxon>
        <taxon>Actinomycetota</taxon>
        <taxon>Actinomycetes</taxon>
        <taxon>Frankiales</taxon>
        <taxon>Frankiaceae</taxon>
        <taxon>Parafrankia</taxon>
    </lineage>
</organism>
<dbReference type="InterPro" id="IPR013786">
    <property type="entry name" value="AcylCoA_DH/ox_N"/>
</dbReference>
<evidence type="ECO:0000256" key="7">
    <source>
        <dbReference type="ARBA" id="ARBA00037085"/>
    </source>
</evidence>
<evidence type="ECO:0000256" key="4">
    <source>
        <dbReference type="ARBA" id="ARBA00022630"/>
    </source>
</evidence>
<dbReference type="Gene3D" id="1.10.540.10">
    <property type="entry name" value="Acyl-CoA dehydrogenase/oxidase, N-terminal domain"/>
    <property type="match status" value="1"/>
</dbReference>
<dbReference type="Gene3D" id="1.20.140.10">
    <property type="entry name" value="Butyryl-CoA Dehydrogenase, subunit A, domain 3"/>
    <property type="match status" value="1"/>
</dbReference>
<dbReference type="Pfam" id="PF00441">
    <property type="entry name" value="Acyl-CoA_dh_1"/>
    <property type="match status" value="1"/>
</dbReference>
<dbReference type="CDD" id="cd00567">
    <property type="entry name" value="ACAD"/>
    <property type="match status" value="1"/>
</dbReference>
<evidence type="ECO:0000256" key="6">
    <source>
        <dbReference type="ARBA" id="ARBA00023002"/>
    </source>
</evidence>
<dbReference type="InterPro" id="IPR006091">
    <property type="entry name" value="Acyl-CoA_Oxase/DH_mid-dom"/>
</dbReference>
<evidence type="ECO:0000256" key="5">
    <source>
        <dbReference type="ARBA" id="ARBA00022827"/>
    </source>
</evidence>
<evidence type="ECO:0000259" key="12">
    <source>
        <dbReference type="Pfam" id="PF00441"/>
    </source>
</evidence>
<protein>
    <recommendedName>
        <fullName evidence="8">Acyl-[acyl-carrier-protein] dehydrogenase MbtN</fullName>
    </recommendedName>
    <alternativeName>
        <fullName evidence="9">Mycobactin synthase protein N</fullName>
    </alternativeName>
</protein>
<keyword evidence="5 10" id="KW-0274">FAD</keyword>
<dbReference type="SUPFAM" id="SSF47203">
    <property type="entry name" value="Acyl-CoA dehydrogenase C-terminal domain-like"/>
    <property type="match status" value="1"/>
</dbReference>
<feature type="domain" description="Acyl-CoA oxidase/dehydrogenase middle" evidence="13">
    <location>
        <begin position="134"/>
        <end position="227"/>
    </location>
</feature>
<dbReference type="Gene3D" id="2.40.110.10">
    <property type="entry name" value="Butyryl-CoA Dehydrogenase, subunit A, domain 2"/>
    <property type="match status" value="1"/>
</dbReference>